<comment type="similarity">
    <text evidence="1 12 13">Belongs to the peptidase M2 family.</text>
</comment>
<dbReference type="GO" id="GO:0008241">
    <property type="term" value="F:peptidyl-dipeptidase activity"/>
    <property type="evidence" value="ECO:0007669"/>
    <property type="project" value="InterPro"/>
</dbReference>
<evidence type="ECO:0000256" key="6">
    <source>
        <dbReference type="PIRSR" id="PIRSR601548-10"/>
    </source>
</evidence>
<evidence type="ECO:0000256" key="11">
    <source>
        <dbReference type="PIRSR" id="PIRSR601548-8"/>
    </source>
</evidence>
<evidence type="ECO:0000256" key="10">
    <source>
        <dbReference type="PIRSR" id="PIRSR601548-6"/>
    </source>
</evidence>
<evidence type="ECO:0000256" key="8">
    <source>
        <dbReference type="PIRSR" id="PIRSR601548-3"/>
    </source>
</evidence>
<keyword evidence="8 13" id="KW-0479">Metal-binding</keyword>
<dbReference type="EC" id="3.4.-.-" evidence="13"/>
<feature type="binding site" evidence="8">
    <location>
        <position position="371"/>
    </location>
    <ligand>
        <name>Zn(2+)</name>
        <dbReference type="ChEBI" id="CHEBI:29105"/>
        <label>1</label>
        <note>catalytic</note>
    </ligand>
</feature>
<feature type="binding site" evidence="11">
    <location>
        <position position="367"/>
    </location>
    <ligand>
        <name>Zn(2+)</name>
        <dbReference type="ChEBI" id="CHEBI:29105"/>
        <label>2</label>
        <note>catalytic</note>
    </ligand>
</feature>
<evidence type="ECO:0000256" key="9">
    <source>
        <dbReference type="PIRSR" id="PIRSR601548-4"/>
    </source>
</evidence>
<evidence type="ECO:0000256" key="13">
    <source>
        <dbReference type="RuleBase" id="RU361144"/>
    </source>
</evidence>
<dbReference type="CDD" id="cd06461">
    <property type="entry name" value="M2_ACE"/>
    <property type="match status" value="1"/>
</dbReference>
<feature type="disulfide bond" evidence="9 12">
    <location>
        <begin position="336"/>
        <end position="354"/>
    </location>
</feature>
<dbReference type="GO" id="GO:0004180">
    <property type="term" value="F:carboxypeptidase activity"/>
    <property type="evidence" value="ECO:0007669"/>
    <property type="project" value="UniProtKB-KW"/>
</dbReference>
<dbReference type="SUPFAM" id="SSF55486">
    <property type="entry name" value="Metalloproteases ('zincins'), catalytic domain"/>
    <property type="match status" value="1"/>
</dbReference>
<feature type="binding site" evidence="11">
    <location>
        <position position="395"/>
    </location>
    <ligand>
        <name>Zn(2+)</name>
        <dbReference type="ChEBI" id="CHEBI:29105"/>
        <label>2</label>
        <note>catalytic</note>
    </ligand>
</feature>
<dbReference type="GO" id="GO:0005886">
    <property type="term" value="C:plasma membrane"/>
    <property type="evidence" value="ECO:0007669"/>
    <property type="project" value="TreeGrafter"/>
</dbReference>
<keyword evidence="13" id="KW-0482">Metalloprotease</keyword>
<feature type="chain" id="PRO_5040155231" description="Angiotensin-converting enzyme" evidence="14">
    <location>
        <begin position="22"/>
        <end position="608"/>
    </location>
</feature>
<feature type="binding site" evidence="7">
    <location>
        <position position="210"/>
    </location>
    <ligand>
        <name>chloride</name>
        <dbReference type="ChEBI" id="CHEBI:17996"/>
        <label>1</label>
    </ligand>
</feature>
<reference evidence="15" key="2">
    <citation type="submission" date="2022-10" db="EMBL/GenBank/DDBJ databases">
        <authorList>
            <consortium name="ENA_rothamsted_submissions"/>
            <consortium name="culmorum"/>
            <person name="King R."/>
        </authorList>
    </citation>
    <scope>NUCLEOTIDE SEQUENCE</scope>
</reference>
<evidence type="ECO:0000256" key="5">
    <source>
        <dbReference type="PIRSR" id="PIRSR601548-1"/>
    </source>
</evidence>
<keyword evidence="3 9" id="KW-1015">Disulfide bond</keyword>
<evidence type="ECO:0000256" key="14">
    <source>
        <dbReference type="SAM" id="SignalP"/>
    </source>
</evidence>
<dbReference type="AlphaFoldDB" id="A0A9P0IZG6"/>
<evidence type="ECO:0000256" key="4">
    <source>
        <dbReference type="ARBA" id="ARBA00023180"/>
    </source>
</evidence>
<keyword evidence="2 14" id="KW-0732">Signal</keyword>
<evidence type="ECO:0000256" key="7">
    <source>
        <dbReference type="PIRSR" id="PIRSR601548-2"/>
    </source>
</evidence>
<dbReference type="GO" id="GO:0006508">
    <property type="term" value="P:proteolysis"/>
    <property type="evidence" value="ECO:0007669"/>
    <property type="project" value="UniProtKB-KW"/>
</dbReference>
<feature type="active site" description="Proton donor 2" evidence="10">
    <location>
        <position position="497"/>
    </location>
</feature>
<feature type="binding site" evidence="11">
    <location>
        <position position="371"/>
    </location>
    <ligand>
        <name>Zn(2+)</name>
        <dbReference type="ChEBI" id="CHEBI:29105"/>
        <label>2</label>
        <note>catalytic</note>
    </ligand>
</feature>
<keyword evidence="13" id="KW-0121">Carboxypeptidase</keyword>
<comment type="caution">
    <text evidence="12">Lacks conserved residue(s) required for the propagation of feature annotation.</text>
</comment>
<dbReference type="Pfam" id="PF01401">
    <property type="entry name" value="Peptidase_M2"/>
    <property type="match status" value="1"/>
</dbReference>
<feature type="active site" description="Proton acceptor 2" evidence="10">
    <location>
        <position position="368"/>
    </location>
</feature>
<keyword evidence="4 6" id="KW-0325">Glycoprotein</keyword>
<feature type="active site" description="Proton acceptor 1" evidence="5">
    <location>
        <position position="368"/>
    </location>
</feature>
<feature type="binding site" evidence="8">
    <location>
        <position position="367"/>
    </location>
    <ligand>
        <name>Zn(2+)</name>
        <dbReference type="ChEBI" id="CHEBI:29105"/>
        <label>1</label>
        <note>catalytic</note>
    </ligand>
</feature>
<dbReference type="PRINTS" id="PR00791">
    <property type="entry name" value="PEPDIPTASEA"/>
</dbReference>
<keyword evidence="13" id="KW-0378">Hydrolase</keyword>
<reference evidence="15" key="1">
    <citation type="submission" date="2022-01" db="EMBL/GenBank/DDBJ databases">
        <authorList>
            <person name="King R."/>
        </authorList>
    </citation>
    <scope>NUCLEOTIDE SEQUENCE</scope>
</reference>
<accession>A0A9P0IZG6</accession>
<feature type="signal peptide" evidence="14">
    <location>
        <begin position="1"/>
        <end position="21"/>
    </location>
</feature>
<feature type="binding site" evidence="7">
    <location>
        <position position="506"/>
    </location>
    <ligand>
        <name>chloride</name>
        <dbReference type="ChEBI" id="CHEBI:17996"/>
        <label>1</label>
    </ligand>
</feature>
<keyword evidence="16" id="KW-1185">Reference proteome</keyword>
<evidence type="ECO:0000256" key="12">
    <source>
        <dbReference type="PROSITE-ProRule" id="PRU01355"/>
    </source>
</evidence>
<feature type="glycosylation site" description="N-linked (GlcNAc...) asparagine" evidence="6">
    <location>
        <position position="56"/>
    </location>
</feature>
<dbReference type="EMBL" id="OU895878">
    <property type="protein sequence ID" value="CAH1723498.1"/>
    <property type="molecule type" value="Genomic_DNA"/>
</dbReference>
<dbReference type="GO" id="GO:0005615">
    <property type="term" value="C:extracellular space"/>
    <property type="evidence" value="ECO:0007669"/>
    <property type="project" value="TreeGrafter"/>
</dbReference>
<evidence type="ECO:0000256" key="3">
    <source>
        <dbReference type="ARBA" id="ARBA00023157"/>
    </source>
</evidence>
<evidence type="ECO:0000313" key="15">
    <source>
        <dbReference type="EMBL" id="CAH1723498.1"/>
    </source>
</evidence>
<organism evidence="15 16">
    <name type="scientific">Chironomus riparius</name>
    <dbReference type="NCBI Taxonomy" id="315576"/>
    <lineage>
        <taxon>Eukaryota</taxon>
        <taxon>Metazoa</taxon>
        <taxon>Ecdysozoa</taxon>
        <taxon>Arthropoda</taxon>
        <taxon>Hexapoda</taxon>
        <taxon>Insecta</taxon>
        <taxon>Pterygota</taxon>
        <taxon>Neoptera</taxon>
        <taxon>Endopterygota</taxon>
        <taxon>Diptera</taxon>
        <taxon>Nematocera</taxon>
        <taxon>Chironomoidea</taxon>
        <taxon>Chironomidae</taxon>
        <taxon>Chironominae</taxon>
        <taxon>Chironomus</taxon>
    </lineage>
</organism>
<dbReference type="PROSITE" id="PS52011">
    <property type="entry name" value="PEPTIDASE_M2"/>
    <property type="match status" value="1"/>
</dbReference>
<dbReference type="PANTHER" id="PTHR10514:SF44">
    <property type="entry name" value="ANGIOTENSIN-CONVERTING ENZYME-RELATED"/>
    <property type="match status" value="1"/>
</dbReference>
<name>A0A9P0IZG6_9DIPT</name>
<protein>
    <recommendedName>
        <fullName evidence="13">Angiotensin-converting enzyme</fullName>
        <ecNumber evidence="13">3.4.-.-</ecNumber>
    </recommendedName>
</protein>
<keyword evidence="13" id="KW-0645">Protease</keyword>
<dbReference type="Gene3D" id="1.10.1370.30">
    <property type="match status" value="1"/>
</dbReference>
<sequence length="608" mass="70286">MNSKFLIIFIFFYIQESLSLASDDEMQAQFIVNDVSEEMKLRMFKTNTASWNHASNLTDENERINAKVQAEYAAYVKGVAQDLAVFDYNSFENKTLKRLVKFLTNIGDAKLSETDFNDIQDAVSRMQSTFAKVKVPEFKDRSKLVSLEPEITEAFAKSRNPEELKYYWIKWYDGAGLPNKKDFFKYVGLRNKAANMNGFKNGADTWLDEYEDPTFEKQIDDIMDQIKPLYMQLHGYVRHKLAEFYGPNVVDKTKAIPMHLLGNVWAQQWNIGNLVLPYKTEDPDIDSVLVKKNYTPLKMFQDSEQFFTSIGLSPMPSSFWEKSIIEKPNDGREMVCHASAWDFSINNDVRIKQCTRITFESYKTVHHEMGHIEYYLQYNHLPPVFRAGANPGFHEAVGDTIALSVATPKHMHRIGLLDEVNKDRKSQINQLLKMGIEKLPFLPFSYVFDKYRYEVFRGTVTSENANTLFWDMRKKHGGVAPPIERTNKDFDVTAKYHASADVEYLRYFVAFILQFQFHKASCIKAGEYEMNNPEKTLADCDIYQSKEAGDAIKKMLSLGSSVPWNDALEVITGDRQLDANALLEYFAPLYEWLKEENTKLNAHIGWDD</sequence>
<dbReference type="PANTHER" id="PTHR10514">
    <property type="entry name" value="ANGIOTENSIN-CONVERTING ENZYME"/>
    <property type="match status" value="1"/>
</dbReference>
<feature type="disulfide bond" evidence="9 12">
    <location>
        <begin position="522"/>
        <end position="540"/>
    </location>
</feature>
<gene>
    <name evidence="15" type="ORF">CHIRRI_LOCUS8905</name>
</gene>
<dbReference type="Proteomes" id="UP001153620">
    <property type="component" value="Chromosome 2"/>
</dbReference>
<feature type="glycosylation site" description="N-linked (GlcNAc...) (complex) asparagine" evidence="6">
    <location>
        <position position="93"/>
    </location>
</feature>
<evidence type="ECO:0000256" key="2">
    <source>
        <dbReference type="ARBA" id="ARBA00022729"/>
    </source>
</evidence>
<dbReference type="GO" id="GO:0008237">
    <property type="term" value="F:metallopeptidase activity"/>
    <property type="evidence" value="ECO:0007669"/>
    <property type="project" value="UniProtKB-KW"/>
</dbReference>
<feature type="binding site" evidence="8">
    <location>
        <position position="395"/>
    </location>
    <ligand>
        <name>Zn(2+)</name>
        <dbReference type="ChEBI" id="CHEBI:29105"/>
        <label>1</label>
        <note>catalytic</note>
    </ligand>
</feature>
<evidence type="ECO:0000313" key="16">
    <source>
        <dbReference type="Proteomes" id="UP001153620"/>
    </source>
</evidence>
<evidence type="ECO:0000256" key="1">
    <source>
        <dbReference type="ARBA" id="ARBA00008139"/>
    </source>
</evidence>
<dbReference type="GO" id="GO:0046872">
    <property type="term" value="F:metal ion binding"/>
    <property type="evidence" value="ECO:0007669"/>
    <property type="project" value="UniProtKB-KW"/>
</dbReference>
<proteinExistence type="inferred from homology"/>
<comment type="cofactor">
    <cofactor evidence="13">
        <name>Zn(2+)</name>
        <dbReference type="ChEBI" id="CHEBI:29105"/>
    </cofactor>
    <text evidence="13">Binds 1 zinc ion per subunit.</text>
</comment>
<feature type="active site" description="Proton donor 1" evidence="5">
    <location>
        <position position="497"/>
    </location>
</feature>
<keyword evidence="8 13" id="KW-0862">Zinc</keyword>
<dbReference type="InterPro" id="IPR001548">
    <property type="entry name" value="Peptidase_M2"/>
</dbReference>